<feature type="region of interest" description="Disordered" evidence="5">
    <location>
        <begin position="360"/>
        <end position="432"/>
    </location>
</feature>
<keyword evidence="3" id="KW-0732">Signal</keyword>
<dbReference type="Pfam" id="PF18884">
    <property type="entry name" value="TSP3_bac"/>
    <property type="match status" value="2"/>
</dbReference>
<evidence type="ECO:0000256" key="5">
    <source>
        <dbReference type="SAM" id="MobiDB-lite"/>
    </source>
</evidence>
<protein>
    <recommendedName>
        <fullName evidence="6">Protective antigen Ca-binding domain-containing protein</fullName>
    </recommendedName>
</protein>
<evidence type="ECO:0000256" key="2">
    <source>
        <dbReference type="ARBA" id="ARBA00022525"/>
    </source>
</evidence>
<accession>A0A2P2C0U8</accession>
<dbReference type="InterPro" id="IPR035088">
    <property type="entry name" value="PA_Ca-bd"/>
</dbReference>
<comment type="subcellular location">
    <subcellularLocation>
        <location evidence="1">Secreted</location>
    </subcellularLocation>
</comment>
<dbReference type="PANTHER" id="PTHR37467:SF1">
    <property type="entry name" value="EXPORTED CALCIUM-BINDING GLYCOPROTEIN"/>
    <property type="match status" value="1"/>
</dbReference>
<keyword evidence="4" id="KW-0106">Calcium</keyword>
<name>A0A2P2C0U8_9ZZZZ</name>
<feature type="domain" description="Protective antigen Ca-binding" evidence="6">
    <location>
        <begin position="468"/>
        <end position="537"/>
    </location>
</feature>
<evidence type="ECO:0000256" key="4">
    <source>
        <dbReference type="ARBA" id="ARBA00022837"/>
    </source>
</evidence>
<feature type="region of interest" description="Disordered" evidence="5">
    <location>
        <begin position="507"/>
        <end position="567"/>
    </location>
</feature>
<dbReference type="Pfam" id="PF03495">
    <property type="entry name" value="Binary_toxB"/>
    <property type="match status" value="1"/>
</dbReference>
<evidence type="ECO:0000259" key="6">
    <source>
        <dbReference type="Pfam" id="PF03495"/>
    </source>
</evidence>
<feature type="compositionally biased region" description="Basic and acidic residues" evidence="5">
    <location>
        <begin position="508"/>
        <end position="560"/>
    </location>
</feature>
<gene>
    <name evidence="7" type="ORF">NOCA2290022</name>
</gene>
<dbReference type="InterPro" id="IPR053180">
    <property type="entry name" value="Ca-binding_acidic-repeat"/>
</dbReference>
<proteinExistence type="predicted"/>
<reference evidence="7" key="1">
    <citation type="submission" date="2015-08" db="EMBL/GenBank/DDBJ databases">
        <authorList>
            <person name="Babu N.S."/>
            <person name="Beckwith C.J."/>
            <person name="Beseler K.G."/>
            <person name="Brison A."/>
            <person name="Carone J.V."/>
            <person name="Caskin T.P."/>
            <person name="Diamond M."/>
            <person name="Durham M.E."/>
            <person name="Foxe J.M."/>
            <person name="Go M."/>
            <person name="Henderson B.A."/>
            <person name="Jones I.B."/>
            <person name="McGettigan J.A."/>
            <person name="Micheletti S.J."/>
            <person name="Nasrallah M.E."/>
            <person name="Ortiz D."/>
            <person name="Piller C.R."/>
            <person name="Privatt S.R."/>
            <person name="Schneider S.L."/>
            <person name="Sharp S."/>
            <person name="Smith T.C."/>
            <person name="Stanton J.D."/>
            <person name="Ullery H.E."/>
            <person name="Wilson R.J."/>
            <person name="Serrano M.G."/>
            <person name="Buck G."/>
            <person name="Lee V."/>
            <person name="Wang Y."/>
            <person name="Carvalho R."/>
            <person name="Voegtly L."/>
            <person name="Shi R."/>
            <person name="Duckworth R."/>
            <person name="Johnson A."/>
            <person name="Loviza R."/>
            <person name="Walstead R."/>
            <person name="Shah Z."/>
            <person name="Kiflezghi M."/>
            <person name="Wade K."/>
            <person name="Ball S.L."/>
            <person name="Bradley K.W."/>
            <person name="Asai D.J."/>
            <person name="Bowman C.A."/>
            <person name="Russell D.A."/>
            <person name="Pope W.H."/>
            <person name="Jacobs-Sera D."/>
            <person name="Hendrix R.W."/>
            <person name="Hatfull G.F."/>
        </authorList>
    </citation>
    <scope>NUCLEOTIDE SEQUENCE</scope>
</reference>
<dbReference type="PANTHER" id="PTHR37467">
    <property type="entry name" value="EXPORTED CALCIUM-BINDING GLYCOPROTEIN-RELATED"/>
    <property type="match status" value="1"/>
</dbReference>
<organism evidence="7">
    <name type="scientific">metagenome</name>
    <dbReference type="NCBI Taxonomy" id="256318"/>
    <lineage>
        <taxon>unclassified sequences</taxon>
        <taxon>metagenomes</taxon>
    </lineage>
</organism>
<sequence length="567" mass="57273">MRVGDLGQGSSRRGGSIVWWRIGPPAVVLALSLAPLSSTSQADAAAGPPVAAGEYAASAQGDLLSLPAVSVLPQLLPSGGSLSEVSVGHSVSTSDGVAAERARAESANLDGSVLLGGVNVAVDEAVATAPPSTGPVVRTLGGLPDNPLLALGPLSGSAQAWDGEPCAPAVAGRRITSSSTTSMVSGSVFESEIPGLPYLASIAASEQTVTTALVDNGAGTSDVEATTTSTVGDISVAGGAASVHVTGPVTLTASSDGSLGTADLVDVPTISVQAGGATIPVPLTGTPVAVPIELSTPAFQASLTVSAFSPTDASSGARGAATLDALVRVSLDVTTGLAPLTVTVASLQLAAAPMAVSAVAPPGGVDCRPDPDTDPDTDGDGLTDDQEMGLGTDPADPDTDGDGLTDGGEVNGPAGSTCRADPLVRDTDGDSLGDGMEVNGFRIRKDVTIRFHHTRPVGRVHTNACRRDTDGDRLADGAEVSGRKVHQRVVVKGGSYLLRRLFSNPARADSDRDGLSDRDEVTGRQNTEHGRRKTDPLHYDTDRGRVKDGRETRLRYDPTDVRSGPFG</sequence>
<dbReference type="AlphaFoldDB" id="A0A2P2C0U8"/>
<dbReference type="EMBL" id="CZKA01000022">
    <property type="protein sequence ID" value="CUR55635.1"/>
    <property type="molecule type" value="Genomic_DNA"/>
</dbReference>
<evidence type="ECO:0000256" key="1">
    <source>
        <dbReference type="ARBA" id="ARBA00004613"/>
    </source>
</evidence>
<feature type="compositionally biased region" description="Acidic residues" evidence="5">
    <location>
        <begin position="372"/>
        <end position="387"/>
    </location>
</feature>
<evidence type="ECO:0000256" key="3">
    <source>
        <dbReference type="ARBA" id="ARBA00022729"/>
    </source>
</evidence>
<evidence type="ECO:0000313" key="7">
    <source>
        <dbReference type="EMBL" id="CUR55635.1"/>
    </source>
</evidence>
<keyword evidence="2" id="KW-0964">Secreted</keyword>
<dbReference type="InterPro" id="IPR059100">
    <property type="entry name" value="TSP3_bac"/>
</dbReference>